<reference evidence="2" key="1">
    <citation type="submission" date="2021-03" db="EMBL/GenBank/DDBJ databases">
        <title>Comparative genomics and phylogenomic investigation of the class Geoglossomycetes provide insights into ecological specialization and systematics.</title>
        <authorList>
            <person name="Melie T."/>
            <person name="Pirro S."/>
            <person name="Miller A.N."/>
            <person name="Quandt A."/>
        </authorList>
    </citation>
    <scope>NUCLEOTIDE SEQUENCE</scope>
    <source>
        <strain evidence="2">GBOQ0MN5Z8</strain>
    </source>
</reference>
<name>A0A9P8HU14_9PEZI</name>
<dbReference type="Proteomes" id="UP000698800">
    <property type="component" value="Unassembled WGS sequence"/>
</dbReference>
<accession>A0A9P8HU14</accession>
<feature type="transmembrane region" description="Helical" evidence="1">
    <location>
        <begin position="187"/>
        <end position="207"/>
    </location>
</feature>
<feature type="transmembrane region" description="Helical" evidence="1">
    <location>
        <begin position="45"/>
        <end position="67"/>
    </location>
</feature>
<feature type="transmembrane region" description="Helical" evidence="1">
    <location>
        <begin position="285"/>
        <end position="304"/>
    </location>
</feature>
<comment type="caution">
    <text evidence="2">The sequence shown here is derived from an EMBL/GenBank/DDBJ whole genome shotgun (WGS) entry which is preliminary data.</text>
</comment>
<dbReference type="AlphaFoldDB" id="A0A9P8HU14"/>
<sequence length="496" mass="55293">MASPNFLREYAGQASVYLGEPPPPERQESGLLQGGAIGKRRRPDIWSLIILLGTWIALVLSTLTIWGHSGKGNALSFGEVDLAFRSSLLPGLVAAILNEVLLDRSWRRITREVLRGPMSANRLRAANFSWPSYLKRAFLCRLSLEELKSLGSYILLRWGTVVSQATVQLVVEFHTDKKGYRATTRGFWFVGAVLLHALSLTLSFGIWRMPLWALFSSTCGEHGLIEAYQPYLDRVPSGSIATSDEVADYLDKVGLTALNDSPEAQASVLSGRHSPGKQGMVKVRGVSLGVALALIIPSLLLVYVKRMSGNSIKARADVRFVILSGFLATYTAYLFAFDFIIWTISLEGLCKTPKTKPRRGTNHLNSISGVMLVIKMAKSVWRRRPARAPMMFILFWVQCVLMRGIAVIISFDFKGGERGDFVADCMIWMFVGWPILLLPLLVWVFVPFRAPLCRLDGWRWAKIAKDALYIEGNYGIRDSKAVWGADVKPFENGVFE</sequence>
<feature type="transmembrane region" description="Helical" evidence="1">
    <location>
        <begin position="82"/>
        <end position="102"/>
    </location>
</feature>
<gene>
    <name evidence="2" type="ORF">FGG08_005684</name>
</gene>
<evidence type="ECO:0000256" key="1">
    <source>
        <dbReference type="SAM" id="Phobius"/>
    </source>
</evidence>
<keyword evidence="1" id="KW-0472">Membrane</keyword>
<proteinExistence type="predicted"/>
<keyword evidence="1" id="KW-0812">Transmembrane</keyword>
<protein>
    <submittedName>
        <fullName evidence="2">Uncharacterized protein</fullName>
    </submittedName>
</protein>
<evidence type="ECO:0000313" key="3">
    <source>
        <dbReference type="Proteomes" id="UP000698800"/>
    </source>
</evidence>
<feature type="transmembrane region" description="Helical" evidence="1">
    <location>
        <begin position="393"/>
        <end position="411"/>
    </location>
</feature>
<feature type="transmembrane region" description="Helical" evidence="1">
    <location>
        <begin position="426"/>
        <end position="446"/>
    </location>
</feature>
<keyword evidence="3" id="KW-1185">Reference proteome</keyword>
<feature type="transmembrane region" description="Helical" evidence="1">
    <location>
        <begin position="316"/>
        <end position="344"/>
    </location>
</feature>
<keyword evidence="1" id="KW-1133">Transmembrane helix</keyword>
<evidence type="ECO:0000313" key="2">
    <source>
        <dbReference type="EMBL" id="KAH0537509.1"/>
    </source>
</evidence>
<organism evidence="2 3">
    <name type="scientific">Glutinoglossum americanum</name>
    <dbReference type="NCBI Taxonomy" id="1670608"/>
    <lineage>
        <taxon>Eukaryota</taxon>
        <taxon>Fungi</taxon>
        <taxon>Dikarya</taxon>
        <taxon>Ascomycota</taxon>
        <taxon>Pezizomycotina</taxon>
        <taxon>Geoglossomycetes</taxon>
        <taxon>Geoglossales</taxon>
        <taxon>Geoglossaceae</taxon>
        <taxon>Glutinoglossum</taxon>
    </lineage>
</organism>
<dbReference type="EMBL" id="JAGHQL010000142">
    <property type="protein sequence ID" value="KAH0537509.1"/>
    <property type="molecule type" value="Genomic_DNA"/>
</dbReference>
<dbReference type="OrthoDB" id="5408984at2759"/>
<feature type="transmembrane region" description="Helical" evidence="1">
    <location>
        <begin position="364"/>
        <end position="381"/>
    </location>
</feature>